<dbReference type="GO" id="GO:0005929">
    <property type="term" value="C:cilium"/>
    <property type="evidence" value="ECO:0007669"/>
    <property type="project" value="TreeGrafter"/>
</dbReference>
<feature type="domain" description="IFT52 GIFT" evidence="3">
    <location>
        <begin position="18"/>
        <end position="241"/>
    </location>
</feature>
<evidence type="ECO:0000313" key="5">
    <source>
        <dbReference type="EMBL" id="KAH0575404.1"/>
    </source>
</evidence>
<proteinExistence type="predicted"/>
<dbReference type="GO" id="GO:0005814">
    <property type="term" value="C:centriole"/>
    <property type="evidence" value="ECO:0007669"/>
    <property type="project" value="TreeGrafter"/>
</dbReference>
<dbReference type="OrthoDB" id="10259368at2759"/>
<name>V6M2X2_9EUKA</name>
<dbReference type="GO" id="GO:0030992">
    <property type="term" value="C:intraciliary transport particle B"/>
    <property type="evidence" value="ECO:0007669"/>
    <property type="project" value="TreeGrafter"/>
</dbReference>
<dbReference type="InterPro" id="IPR055458">
    <property type="entry name" value="IFT52_GIFT"/>
</dbReference>
<organism evidence="4">
    <name type="scientific">Spironucleus salmonicida</name>
    <dbReference type="NCBI Taxonomy" id="348837"/>
    <lineage>
        <taxon>Eukaryota</taxon>
        <taxon>Metamonada</taxon>
        <taxon>Diplomonadida</taxon>
        <taxon>Hexamitidae</taxon>
        <taxon>Hexamitinae</taxon>
        <taxon>Spironucleus</taxon>
    </lineage>
</organism>
<feature type="domain" description="Intraflagellar transport protein 52 C-terminal" evidence="1">
    <location>
        <begin position="366"/>
        <end position="399"/>
    </location>
</feature>
<evidence type="ECO:0000259" key="1">
    <source>
        <dbReference type="Pfam" id="PF21178"/>
    </source>
</evidence>
<keyword evidence="6" id="KW-1185">Reference proteome</keyword>
<evidence type="ECO:0000259" key="2">
    <source>
        <dbReference type="Pfam" id="PF23352"/>
    </source>
</evidence>
<dbReference type="GO" id="GO:0060271">
    <property type="term" value="P:cilium assembly"/>
    <property type="evidence" value="ECO:0007669"/>
    <property type="project" value="TreeGrafter"/>
</dbReference>
<dbReference type="PANTHER" id="PTHR12969">
    <property type="entry name" value="NGD5/OSM-6/IFT52"/>
    <property type="match status" value="1"/>
</dbReference>
<dbReference type="EMBL" id="KI546038">
    <property type="protein sequence ID" value="EST47614.1"/>
    <property type="molecule type" value="Genomic_DNA"/>
</dbReference>
<dbReference type="GO" id="GO:0042073">
    <property type="term" value="P:intraciliary transport"/>
    <property type="evidence" value="ECO:0007669"/>
    <property type="project" value="TreeGrafter"/>
</dbReference>
<evidence type="ECO:0000313" key="6">
    <source>
        <dbReference type="Proteomes" id="UP000018208"/>
    </source>
</evidence>
<dbReference type="InterPro" id="IPR048643">
    <property type="entry name" value="Itf52_C"/>
</dbReference>
<dbReference type="Gene3D" id="6.10.250.2800">
    <property type="match status" value="1"/>
</dbReference>
<evidence type="ECO:0000259" key="3">
    <source>
        <dbReference type="Pfam" id="PF23355"/>
    </source>
</evidence>
<dbReference type="InterPro" id="IPR039975">
    <property type="entry name" value="IFT52"/>
</dbReference>
<dbReference type="Proteomes" id="UP000018208">
    <property type="component" value="Unassembled WGS sequence"/>
</dbReference>
<reference evidence="5" key="2">
    <citation type="submission" date="2020-12" db="EMBL/GenBank/DDBJ databases">
        <title>New Spironucleus salmonicida genome in near-complete chromosomes.</title>
        <authorList>
            <person name="Xu F."/>
            <person name="Kurt Z."/>
            <person name="Jimenez-Gonzalez A."/>
            <person name="Astvaldsson A."/>
            <person name="Andersson J.O."/>
            <person name="Svard S.G."/>
        </authorList>
    </citation>
    <scope>NUCLEOTIDE SEQUENCE</scope>
    <source>
        <strain evidence="5">ATCC 50377</strain>
    </source>
</reference>
<feature type="domain" description="IFT52 central" evidence="2">
    <location>
        <begin position="272"/>
        <end position="351"/>
    </location>
</feature>
<dbReference type="CDD" id="cd23683">
    <property type="entry name" value="IFT52_CTD"/>
    <property type="match status" value="1"/>
</dbReference>
<keyword evidence="4" id="KW-0282">Flagellum</keyword>
<dbReference type="Pfam" id="PF23352">
    <property type="entry name" value="IFT52_central"/>
    <property type="match status" value="1"/>
</dbReference>
<dbReference type="EMBL" id="AUWU02000003">
    <property type="protein sequence ID" value="KAH0575404.1"/>
    <property type="molecule type" value="Genomic_DNA"/>
</dbReference>
<keyword evidence="4" id="KW-0969">Cilium</keyword>
<gene>
    <name evidence="4" type="ORF">SS50377_12309</name>
    <name evidence="5" type="ORF">SS50377_23037</name>
</gene>
<protein>
    <submittedName>
        <fullName evidence="4">Intraflagellar transport protein 52</fullName>
    </submittedName>
</protein>
<dbReference type="Pfam" id="PF21178">
    <property type="entry name" value="Itf52_C"/>
    <property type="match status" value="1"/>
</dbReference>
<keyword evidence="4" id="KW-0966">Cell projection</keyword>
<dbReference type="Pfam" id="PF23355">
    <property type="entry name" value="IFT52_GIFT"/>
    <property type="match status" value="1"/>
</dbReference>
<dbReference type="VEuPathDB" id="GiardiaDB:SS50377_23037"/>
<accession>V6M2X2</accession>
<evidence type="ECO:0000313" key="4">
    <source>
        <dbReference type="EMBL" id="EST47614.1"/>
    </source>
</evidence>
<dbReference type="AlphaFoldDB" id="V6M2X2"/>
<sequence>MSEAQKPRLVFLVPNSSSLNPDVDFKNLSRQLQLKFSVSTTNNLETVSADEILFIGPGCDNLSIADVAALRQHRSNGGSIFICLPGADSNQASEELNKFLQRAGVQLVKYDSVIQSTYAPGLYHPTHVSISQSSFLCQSLITKIEKLKQQEDSSTSSDVQFVYPQGCYFQIQSPPAHPILSTGEGSFPVKQPILIAHEEFHSTKASRLLVCGSCSVFKNDWIKKFDNKHLADVLFSYLSHDADAPILCSVQKDSNQSIQLEEQFFVPDTQTLATNFRACLHAPDTLPDDFRDMLDISAKQEKSLLPQVVKLYESMGFPTNEPILKLIKPSFERPTPPLVPAIISPGLPEPPGVPQLELYDLDNELASDLTRLSRLALKCKNDDLEIFIESAGDLFGIPGNAKEILYHVLKTSVNFKKAEFQRNVK</sequence>
<dbReference type="PANTHER" id="PTHR12969:SF7">
    <property type="entry name" value="INTRAFLAGELLAR TRANSPORT PROTEIN 52 HOMOLOG"/>
    <property type="match status" value="1"/>
</dbReference>
<dbReference type="InterPro" id="IPR055460">
    <property type="entry name" value="IFT52_central"/>
</dbReference>
<reference evidence="4 5" key="1">
    <citation type="journal article" date="2014" name="PLoS Genet.">
        <title>The Genome of Spironucleus salmonicida Highlights a Fish Pathogen Adapted to Fluctuating Environments.</title>
        <authorList>
            <person name="Xu F."/>
            <person name="Jerlstrom-Hultqvist J."/>
            <person name="Einarsson E."/>
            <person name="Astvaldsson A."/>
            <person name="Svard S.G."/>
            <person name="Andersson J.O."/>
        </authorList>
    </citation>
    <scope>NUCLEOTIDE SEQUENCE</scope>
    <source>
        <strain evidence="5">ATCC 50377</strain>
    </source>
</reference>